<comment type="caution">
    <text evidence="1">The sequence shown here is derived from an EMBL/GenBank/DDBJ whole genome shotgun (WGS) entry which is preliminary data.</text>
</comment>
<protein>
    <submittedName>
        <fullName evidence="1">DUF1569 domain-containing protein</fullName>
    </submittedName>
</protein>
<gene>
    <name evidence="1" type="ORF">PQG45_00075</name>
</gene>
<proteinExistence type="predicted"/>
<dbReference type="RefSeq" id="WP_315577419.1">
    <property type="nucleotide sequence ID" value="NZ_JARDXH010000007.1"/>
</dbReference>
<name>A0ABU3TNG6_9BACT</name>
<evidence type="ECO:0000313" key="2">
    <source>
        <dbReference type="Proteomes" id="UP001249959"/>
    </source>
</evidence>
<dbReference type="InterPro" id="IPR011463">
    <property type="entry name" value="DUF1569"/>
</dbReference>
<dbReference type="Proteomes" id="UP001249959">
    <property type="component" value="Unassembled WGS sequence"/>
</dbReference>
<keyword evidence="2" id="KW-1185">Reference proteome</keyword>
<organism evidence="1 2">
    <name type="scientific">Aquirufa regiilacus</name>
    <dbReference type="NCBI Taxonomy" id="3024868"/>
    <lineage>
        <taxon>Bacteria</taxon>
        <taxon>Pseudomonadati</taxon>
        <taxon>Bacteroidota</taxon>
        <taxon>Cytophagia</taxon>
        <taxon>Cytophagales</taxon>
        <taxon>Flectobacillaceae</taxon>
        <taxon>Aquirufa</taxon>
    </lineage>
</organism>
<evidence type="ECO:0000313" key="1">
    <source>
        <dbReference type="EMBL" id="MDU0807423.1"/>
    </source>
</evidence>
<accession>A0ABU3TNG6</accession>
<reference evidence="1 2" key="1">
    <citation type="submission" date="2023-09" db="EMBL/GenBank/DDBJ databases">
        <title>Aquirufa genomes.</title>
        <authorList>
            <person name="Pitt A."/>
        </authorList>
    </citation>
    <scope>NUCLEOTIDE SEQUENCE [LARGE SCALE GENOMIC DNA]</scope>
    <source>
        <strain evidence="1 2">LEOWEIH-7C</strain>
    </source>
</reference>
<dbReference type="EMBL" id="JAVNWW010000001">
    <property type="protein sequence ID" value="MDU0807423.1"/>
    <property type="molecule type" value="Genomic_DNA"/>
</dbReference>
<sequence length="152" mass="17335">MGYPSIYLASTTAELFRRIDLLNPQTQGLWGKMTVGQMLSHCAVPYEQILGTNTDQPPLFMRIILKLFLKKSMINEVPYKQNLPTAPSFIRTDQYDFEKEKEGLKGYIKTIQEMGTEKLAATPSLSLGVLSATEWNNLLYKHIDHHLQQFGV</sequence>
<dbReference type="Pfam" id="PF07606">
    <property type="entry name" value="DUF1569"/>
    <property type="match status" value="1"/>
</dbReference>